<dbReference type="AlphaFoldDB" id="A0A0D0EC37"/>
<proteinExistence type="predicted"/>
<dbReference type="Proteomes" id="UP000054538">
    <property type="component" value="Unassembled WGS sequence"/>
</dbReference>
<accession>A0A0D0EC37</accession>
<organism evidence="1 2">
    <name type="scientific">Paxillus rubicundulus Ve08.2h10</name>
    <dbReference type="NCBI Taxonomy" id="930991"/>
    <lineage>
        <taxon>Eukaryota</taxon>
        <taxon>Fungi</taxon>
        <taxon>Dikarya</taxon>
        <taxon>Basidiomycota</taxon>
        <taxon>Agaricomycotina</taxon>
        <taxon>Agaricomycetes</taxon>
        <taxon>Agaricomycetidae</taxon>
        <taxon>Boletales</taxon>
        <taxon>Paxilineae</taxon>
        <taxon>Paxillaceae</taxon>
        <taxon>Paxillus</taxon>
    </lineage>
</organism>
<reference evidence="2" key="2">
    <citation type="submission" date="2015-01" db="EMBL/GenBank/DDBJ databases">
        <title>Evolutionary Origins and Diversification of the Mycorrhizal Mutualists.</title>
        <authorList>
            <consortium name="DOE Joint Genome Institute"/>
            <consortium name="Mycorrhizal Genomics Consortium"/>
            <person name="Kohler A."/>
            <person name="Kuo A."/>
            <person name="Nagy L.G."/>
            <person name="Floudas D."/>
            <person name="Copeland A."/>
            <person name="Barry K.W."/>
            <person name="Cichocki N."/>
            <person name="Veneault-Fourrey C."/>
            <person name="LaButti K."/>
            <person name="Lindquist E.A."/>
            <person name="Lipzen A."/>
            <person name="Lundell T."/>
            <person name="Morin E."/>
            <person name="Murat C."/>
            <person name="Riley R."/>
            <person name="Ohm R."/>
            <person name="Sun H."/>
            <person name="Tunlid A."/>
            <person name="Henrissat B."/>
            <person name="Grigoriev I.V."/>
            <person name="Hibbett D.S."/>
            <person name="Martin F."/>
        </authorList>
    </citation>
    <scope>NUCLEOTIDE SEQUENCE [LARGE SCALE GENOMIC DNA]</scope>
    <source>
        <strain evidence="2">Ve08.2h10</strain>
    </source>
</reference>
<dbReference type="InParanoid" id="A0A0D0EC37"/>
<protein>
    <submittedName>
        <fullName evidence="1">Uncharacterized protein</fullName>
    </submittedName>
</protein>
<evidence type="ECO:0000313" key="2">
    <source>
        <dbReference type="Proteomes" id="UP000054538"/>
    </source>
</evidence>
<gene>
    <name evidence="1" type="ORF">PAXRUDRAFT_654147</name>
</gene>
<dbReference type="EMBL" id="KN824884">
    <property type="protein sequence ID" value="KIK98690.1"/>
    <property type="molecule type" value="Genomic_DNA"/>
</dbReference>
<reference evidence="1 2" key="1">
    <citation type="submission" date="2014-04" db="EMBL/GenBank/DDBJ databases">
        <authorList>
            <consortium name="DOE Joint Genome Institute"/>
            <person name="Kuo A."/>
            <person name="Kohler A."/>
            <person name="Jargeat P."/>
            <person name="Nagy L.G."/>
            <person name="Floudas D."/>
            <person name="Copeland A."/>
            <person name="Barry K.W."/>
            <person name="Cichocki N."/>
            <person name="Veneault-Fourrey C."/>
            <person name="LaButti K."/>
            <person name="Lindquist E.A."/>
            <person name="Lipzen A."/>
            <person name="Lundell T."/>
            <person name="Morin E."/>
            <person name="Murat C."/>
            <person name="Sun H."/>
            <person name="Tunlid A."/>
            <person name="Henrissat B."/>
            <person name="Grigoriev I.V."/>
            <person name="Hibbett D.S."/>
            <person name="Martin F."/>
            <person name="Nordberg H.P."/>
            <person name="Cantor M.N."/>
            <person name="Hua S.X."/>
        </authorList>
    </citation>
    <scope>NUCLEOTIDE SEQUENCE [LARGE SCALE GENOMIC DNA]</scope>
    <source>
        <strain evidence="1 2">Ve08.2h10</strain>
    </source>
</reference>
<evidence type="ECO:0000313" key="1">
    <source>
        <dbReference type="EMBL" id="KIK98690.1"/>
    </source>
</evidence>
<keyword evidence="2" id="KW-1185">Reference proteome</keyword>
<dbReference type="HOGENOM" id="CLU_2923340_0_0_1"/>
<name>A0A0D0EC37_9AGAM</name>
<sequence>MSLGAICLNALSRQLPCHRMTPSKCLQGINLGRCKNVTNAWCLFSHCRLPLLRRVELSGLK</sequence>